<keyword evidence="3" id="KW-1185">Reference proteome</keyword>
<evidence type="ECO:0000313" key="2">
    <source>
        <dbReference type="EMBL" id="KAJ8893781.1"/>
    </source>
</evidence>
<dbReference type="EMBL" id="JARBHB010000002">
    <property type="protein sequence ID" value="KAJ8893781.1"/>
    <property type="molecule type" value="Genomic_DNA"/>
</dbReference>
<comment type="caution">
    <text evidence="2">The sequence shown here is derived from an EMBL/GenBank/DDBJ whole genome shotgun (WGS) entry which is preliminary data.</text>
</comment>
<reference evidence="2 3" key="1">
    <citation type="submission" date="2023-02" db="EMBL/GenBank/DDBJ databases">
        <title>LHISI_Scaffold_Assembly.</title>
        <authorList>
            <person name="Stuart O.P."/>
            <person name="Cleave R."/>
            <person name="Magrath M.J.L."/>
            <person name="Mikheyev A.S."/>
        </authorList>
    </citation>
    <scope>NUCLEOTIDE SEQUENCE [LARGE SCALE GENOMIC DNA]</scope>
    <source>
        <strain evidence="2">Daus_M_001</strain>
        <tissue evidence="2">Leg muscle</tissue>
    </source>
</reference>
<evidence type="ECO:0000313" key="3">
    <source>
        <dbReference type="Proteomes" id="UP001159363"/>
    </source>
</evidence>
<protein>
    <submittedName>
        <fullName evidence="2">Uncharacterized protein</fullName>
    </submittedName>
</protein>
<gene>
    <name evidence="2" type="ORF">PR048_006382</name>
</gene>
<proteinExistence type="predicted"/>
<accession>A0ABQ9IBU8</accession>
<evidence type="ECO:0000256" key="1">
    <source>
        <dbReference type="SAM" id="MobiDB-lite"/>
    </source>
</evidence>
<feature type="region of interest" description="Disordered" evidence="1">
    <location>
        <begin position="1"/>
        <end position="30"/>
    </location>
</feature>
<organism evidence="2 3">
    <name type="scientific">Dryococelus australis</name>
    <dbReference type="NCBI Taxonomy" id="614101"/>
    <lineage>
        <taxon>Eukaryota</taxon>
        <taxon>Metazoa</taxon>
        <taxon>Ecdysozoa</taxon>
        <taxon>Arthropoda</taxon>
        <taxon>Hexapoda</taxon>
        <taxon>Insecta</taxon>
        <taxon>Pterygota</taxon>
        <taxon>Neoptera</taxon>
        <taxon>Polyneoptera</taxon>
        <taxon>Phasmatodea</taxon>
        <taxon>Verophasmatodea</taxon>
        <taxon>Anareolatae</taxon>
        <taxon>Phasmatidae</taxon>
        <taxon>Eurycanthinae</taxon>
        <taxon>Dryococelus</taxon>
    </lineage>
</organism>
<dbReference type="Proteomes" id="UP001159363">
    <property type="component" value="Chromosome 2"/>
</dbReference>
<sequence length="114" mass="13007">MRVINVSMEQHQNERAGETGNPRENPPTNGIVWQFDWTIRLVKNFRKGEVGAKTECEWKDSAEIMTMFHATPDAAGNVASHPRLHRACTVEPALRNSFHKGKKVVSVRRKSNWP</sequence>
<name>A0ABQ9IBU8_9NEOP</name>